<evidence type="ECO:0000313" key="2">
    <source>
        <dbReference type="Proteomes" id="UP000320722"/>
    </source>
</evidence>
<gene>
    <name evidence="1" type="ORF">V6x_43160</name>
</gene>
<dbReference type="InterPro" id="IPR025586">
    <property type="entry name" value="PcfJ"/>
</dbReference>
<evidence type="ECO:0000313" key="1">
    <source>
        <dbReference type="EMBL" id="QDU04588.1"/>
    </source>
</evidence>
<dbReference type="AlphaFoldDB" id="A0A517WH58"/>
<organism evidence="1 2">
    <name type="scientific">Gimesia chilikensis</name>
    <dbReference type="NCBI Taxonomy" id="2605989"/>
    <lineage>
        <taxon>Bacteria</taxon>
        <taxon>Pseudomonadati</taxon>
        <taxon>Planctomycetota</taxon>
        <taxon>Planctomycetia</taxon>
        <taxon>Planctomycetales</taxon>
        <taxon>Planctomycetaceae</taxon>
        <taxon>Gimesia</taxon>
    </lineage>
</organism>
<dbReference type="RefSeq" id="WP_197999432.1">
    <property type="nucleotide sequence ID" value="NZ_CP036347.1"/>
</dbReference>
<dbReference type="Pfam" id="PF14284">
    <property type="entry name" value="PcfJ"/>
    <property type="match status" value="1"/>
</dbReference>
<dbReference type="EMBL" id="CP036347">
    <property type="protein sequence ID" value="QDU04588.1"/>
    <property type="molecule type" value="Genomic_DNA"/>
</dbReference>
<reference evidence="1 2" key="1">
    <citation type="submission" date="2019-02" db="EMBL/GenBank/DDBJ databases">
        <title>Deep-cultivation of Planctomycetes and their phenomic and genomic characterization uncovers novel biology.</title>
        <authorList>
            <person name="Wiegand S."/>
            <person name="Jogler M."/>
            <person name="Boedeker C."/>
            <person name="Pinto D."/>
            <person name="Vollmers J."/>
            <person name="Rivas-Marin E."/>
            <person name="Kohn T."/>
            <person name="Peeters S.H."/>
            <person name="Heuer A."/>
            <person name="Rast P."/>
            <person name="Oberbeckmann S."/>
            <person name="Bunk B."/>
            <person name="Jeske O."/>
            <person name="Meyerdierks A."/>
            <person name="Storesund J.E."/>
            <person name="Kallscheuer N."/>
            <person name="Luecker S."/>
            <person name="Lage O.M."/>
            <person name="Pohl T."/>
            <person name="Merkel B.J."/>
            <person name="Hornburger P."/>
            <person name="Mueller R.-W."/>
            <person name="Bruemmer F."/>
            <person name="Labrenz M."/>
            <person name="Spormann A.M."/>
            <person name="Op den Camp H."/>
            <person name="Overmann J."/>
            <person name="Amann R."/>
            <person name="Jetten M.S.M."/>
            <person name="Mascher T."/>
            <person name="Medema M.H."/>
            <person name="Devos D.P."/>
            <person name="Kaster A.-K."/>
            <person name="Ovreas L."/>
            <person name="Rohde M."/>
            <person name="Galperin M.Y."/>
            <person name="Jogler C."/>
        </authorList>
    </citation>
    <scope>NUCLEOTIDE SEQUENCE [LARGE SCALE GENOMIC DNA]</scope>
    <source>
        <strain evidence="1 2">V6</strain>
    </source>
</reference>
<name>A0A517WH58_9PLAN</name>
<protein>
    <submittedName>
        <fullName evidence="1">Uncharacterized protein</fullName>
    </submittedName>
</protein>
<sequence length="370" mass="43436">MIRSRTSLLSPRLGADYATHPNDAHCIILACRRLACHRKQWYQDPEDWSPPEGSRFVQMRSLVQHLLDQYTVPDFMASAWWTHYPDFTGMELYLHLGAGYSIRRFPKLSPFEITKAMAEELIDVPDDLCWMSAIRWCQIRSLGGDARLARILISQTMLRWPTSDERFWETVIRFLIQYQPISEAEMSAIVNFIQEQRFLPAEKTWGIGAGSTPVQPEFSLQRRTLMSLRRHMVHWRSDLMDRCILPPPDVNRLDFPWERCEIRAFRCKQEDEVWSIEELLTPRQLQNEGKAMQHCVADYISKCIRRKTSIWSMKKQTGSRQRRQLTIEVLPEKRVIFQASGKCNCEPSEMAREILQSWADQEGLTINQTL</sequence>
<accession>A0A517WH58</accession>
<proteinExistence type="predicted"/>
<dbReference type="Proteomes" id="UP000320722">
    <property type="component" value="Chromosome"/>
</dbReference>